<dbReference type="EMBL" id="HBFE01003418">
    <property type="protein sequence ID" value="CAD8726212.1"/>
    <property type="molecule type" value="Transcribed_RNA"/>
</dbReference>
<gene>
    <name evidence="2" type="ORF">EMAD1354_LOCUS2291</name>
    <name evidence="3" type="ORF">EMAD1354_LOCUS2292</name>
</gene>
<sequence>MVGSVDSGVGGEEGENGAEHEQGNIKMDVADDDDSRALKEVSLGGSGRQPSSNSRGGADGKNAARASSFGRGARRGSLLVEEDAPDLDDLCL</sequence>
<name>A0A6T9YWP8_9RHOD</name>
<feature type="compositionally biased region" description="Low complexity" evidence="1">
    <location>
        <begin position="63"/>
        <end position="77"/>
    </location>
</feature>
<organism evidence="3">
    <name type="scientific">Erythrolobus madagascarensis</name>
    <dbReference type="NCBI Taxonomy" id="708628"/>
    <lineage>
        <taxon>Eukaryota</taxon>
        <taxon>Rhodophyta</taxon>
        <taxon>Bangiophyceae</taxon>
        <taxon>Porphyridiales</taxon>
        <taxon>Porphyridiaceae</taxon>
        <taxon>Erythrolobus</taxon>
    </lineage>
</organism>
<feature type="compositionally biased region" description="Acidic residues" evidence="1">
    <location>
        <begin position="80"/>
        <end position="92"/>
    </location>
</feature>
<protein>
    <submittedName>
        <fullName evidence="3">Uncharacterized protein</fullName>
    </submittedName>
</protein>
<evidence type="ECO:0000256" key="1">
    <source>
        <dbReference type="SAM" id="MobiDB-lite"/>
    </source>
</evidence>
<feature type="region of interest" description="Disordered" evidence="1">
    <location>
        <begin position="1"/>
        <end position="92"/>
    </location>
</feature>
<evidence type="ECO:0000313" key="2">
    <source>
        <dbReference type="EMBL" id="CAD8726211.1"/>
    </source>
</evidence>
<dbReference type="EMBL" id="HBFE01003417">
    <property type="protein sequence ID" value="CAD8726211.1"/>
    <property type="molecule type" value="Transcribed_RNA"/>
</dbReference>
<proteinExistence type="predicted"/>
<evidence type="ECO:0000313" key="3">
    <source>
        <dbReference type="EMBL" id="CAD8726212.1"/>
    </source>
</evidence>
<reference evidence="3" key="1">
    <citation type="submission" date="2021-01" db="EMBL/GenBank/DDBJ databases">
        <authorList>
            <person name="Corre E."/>
            <person name="Pelletier E."/>
            <person name="Niang G."/>
            <person name="Scheremetjew M."/>
            <person name="Finn R."/>
            <person name="Kale V."/>
            <person name="Holt S."/>
            <person name="Cochrane G."/>
            <person name="Meng A."/>
            <person name="Brown T."/>
            <person name="Cohen L."/>
        </authorList>
    </citation>
    <scope>NUCLEOTIDE SEQUENCE</scope>
    <source>
        <strain evidence="3">CCMP3276</strain>
    </source>
</reference>
<accession>A0A6T9YWP8</accession>
<dbReference type="AlphaFoldDB" id="A0A6T9YWP8"/>